<name>A0A1F6F0J6_9BACT</name>
<proteinExistence type="predicted"/>
<reference evidence="2 3" key="1">
    <citation type="journal article" date="2016" name="Nat. Commun.">
        <title>Thousands of microbial genomes shed light on interconnected biogeochemical processes in an aquifer system.</title>
        <authorList>
            <person name="Anantharaman K."/>
            <person name="Brown C.T."/>
            <person name="Hug L.A."/>
            <person name="Sharon I."/>
            <person name="Castelle C.J."/>
            <person name="Probst A.J."/>
            <person name="Thomas B.C."/>
            <person name="Singh A."/>
            <person name="Wilkins M.J."/>
            <person name="Karaoz U."/>
            <person name="Brodie E.L."/>
            <person name="Williams K.H."/>
            <person name="Hubbard S.S."/>
            <person name="Banfield J.F."/>
        </authorList>
    </citation>
    <scope>NUCLEOTIDE SEQUENCE [LARGE SCALE GENOMIC DNA]</scope>
</reference>
<keyword evidence="1" id="KW-0472">Membrane</keyword>
<protein>
    <submittedName>
        <fullName evidence="2">Uncharacterized protein</fullName>
    </submittedName>
</protein>
<dbReference type="AlphaFoldDB" id="A0A1F6F0J6"/>
<evidence type="ECO:0000313" key="3">
    <source>
        <dbReference type="Proteomes" id="UP000177372"/>
    </source>
</evidence>
<sequence>MLPYRDSRLIRILLVAFFVVVAAYAYYEGRGLLFGPVIEIENRVMEVSDPFVTIVGSTRRIATLSMNGKLIPVTEDGAFSEPYVLAPGYNRIVLSARDRYGKTAERSIEIIFTPPASGRDATM</sequence>
<accession>A0A1F6F0J6</accession>
<keyword evidence="1" id="KW-0812">Transmembrane</keyword>
<dbReference type="STRING" id="1798512.A3A39_02010"/>
<comment type="caution">
    <text evidence="2">The sequence shown here is derived from an EMBL/GenBank/DDBJ whole genome shotgun (WGS) entry which is preliminary data.</text>
</comment>
<evidence type="ECO:0000256" key="1">
    <source>
        <dbReference type="SAM" id="Phobius"/>
    </source>
</evidence>
<gene>
    <name evidence="2" type="ORF">A3A39_02010</name>
</gene>
<dbReference type="InterPro" id="IPR013783">
    <property type="entry name" value="Ig-like_fold"/>
</dbReference>
<dbReference type="Proteomes" id="UP000177372">
    <property type="component" value="Unassembled WGS sequence"/>
</dbReference>
<organism evidence="2 3">
    <name type="scientific">Candidatus Kaiserbacteria bacterium RIFCSPLOWO2_01_FULL_54_13</name>
    <dbReference type="NCBI Taxonomy" id="1798512"/>
    <lineage>
        <taxon>Bacteria</taxon>
        <taxon>Candidatus Kaiseribacteriota</taxon>
    </lineage>
</organism>
<dbReference type="EMBL" id="MFLZ01000030">
    <property type="protein sequence ID" value="OGG79369.1"/>
    <property type="molecule type" value="Genomic_DNA"/>
</dbReference>
<evidence type="ECO:0000313" key="2">
    <source>
        <dbReference type="EMBL" id="OGG79369.1"/>
    </source>
</evidence>
<feature type="transmembrane region" description="Helical" evidence="1">
    <location>
        <begin position="9"/>
        <end position="27"/>
    </location>
</feature>
<dbReference type="Gene3D" id="2.60.40.10">
    <property type="entry name" value="Immunoglobulins"/>
    <property type="match status" value="1"/>
</dbReference>
<keyword evidence="1" id="KW-1133">Transmembrane helix</keyword>